<dbReference type="PANTHER" id="PTHR43335:SF8">
    <property type="entry name" value="ABC TRANSPORTER, ATP-BINDING PROTEIN"/>
    <property type="match status" value="1"/>
</dbReference>
<evidence type="ECO:0000313" key="7">
    <source>
        <dbReference type="Proteomes" id="UP000430345"/>
    </source>
</evidence>
<organism evidence="6 7">
    <name type="scientific">Clostridium tarantellae</name>
    <dbReference type="NCBI Taxonomy" id="39493"/>
    <lineage>
        <taxon>Bacteria</taxon>
        <taxon>Bacillati</taxon>
        <taxon>Bacillota</taxon>
        <taxon>Clostridia</taxon>
        <taxon>Eubacteriales</taxon>
        <taxon>Clostridiaceae</taxon>
        <taxon>Clostridium</taxon>
    </lineage>
</organism>
<dbReference type="InterPro" id="IPR027417">
    <property type="entry name" value="P-loop_NTPase"/>
</dbReference>
<dbReference type="EMBL" id="WHJC01000081">
    <property type="protein sequence ID" value="MPQ43573.1"/>
    <property type="molecule type" value="Genomic_DNA"/>
</dbReference>
<dbReference type="GO" id="GO:0016887">
    <property type="term" value="F:ATP hydrolysis activity"/>
    <property type="evidence" value="ECO:0007669"/>
    <property type="project" value="InterPro"/>
</dbReference>
<gene>
    <name evidence="6" type="ORF">GBZ86_07360</name>
</gene>
<accession>A0A6I1MLF9</accession>
<evidence type="ECO:0000256" key="1">
    <source>
        <dbReference type="ARBA" id="ARBA00005417"/>
    </source>
</evidence>
<dbReference type="InterPro" id="IPR003593">
    <property type="entry name" value="AAA+_ATPase"/>
</dbReference>
<name>A0A6I1MLF9_9CLOT</name>
<evidence type="ECO:0000256" key="3">
    <source>
        <dbReference type="ARBA" id="ARBA00022741"/>
    </source>
</evidence>
<dbReference type="Gene3D" id="3.40.50.300">
    <property type="entry name" value="P-loop containing nucleotide triphosphate hydrolases"/>
    <property type="match status" value="1"/>
</dbReference>
<sequence length="306" mass="34500">MEYVLRTNNLTKKYKNHIVLNKVSINIKKGDIYGFIGKNGAGKTTLMRLITGLASISSGSIEIFGHDNLNKLEKERKRIGILIECPAISPNMTAYENMELVRLQKGIPGNMCIEEKLSLVGLKNDKKKKIKNFSLGMKQKLGLAMALLGDPEFLILDEPTNGLDPMGIVEMRELLKKLNKEKGITILISSHILSEVYQLANCYGFLNKGQLIEEITQKQLDERCKKVIELKVNNVEKATWVLENKLKTINFKVLPNNIIKLYDYIDNPGKVSKSLNNEDIIVNQIIVKGDELEDYFVNLMGGNFNG</sequence>
<comment type="caution">
    <text evidence="6">The sequence shown here is derived from an EMBL/GenBank/DDBJ whole genome shotgun (WGS) entry which is preliminary data.</text>
</comment>
<evidence type="ECO:0000259" key="5">
    <source>
        <dbReference type="PROSITE" id="PS50893"/>
    </source>
</evidence>
<protein>
    <submittedName>
        <fullName evidence="6">ATP-binding cassette domain-containing protein</fullName>
    </submittedName>
</protein>
<evidence type="ECO:0000313" key="6">
    <source>
        <dbReference type="EMBL" id="MPQ43573.1"/>
    </source>
</evidence>
<dbReference type="AlphaFoldDB" id="A0A6I1MLF9"/>
<reference evidence="6 7" key="1">
    <citation type="submission" date="2019-10" db="EMBL/GenBank/DDBJ databases">
        <title>The Genome Sequence of Clostridium tarantellae Isolated from Fish Brain.</title>
        <authorList>
            <person name="Bano L."/>
            <person name="Kiel M."/>
            <person name="Sales G."/>
            <person name="Doxey A.C."/>
            <person name="Mansfield M.J."/>
            <person name="Schiavone M."/>
            <person name="Rossetto O."/>
            <person name="Pirazzini M."/>
            <person name="Dobrindt U."/>
            <person name="Montecucco C."/>
        </authorList>
    </citation>
    <scope>NUCLEOTIDE SEQUENCE [LARGE SCALE GENOMIC DNA]</scope>
    <source>
        <strain evidence="6 7">DSM 3997</strain>
    </source>
</reference>
<dbReference type="SUPFAM" id="SSF52540">
    <property type="entry name" value="P-loop containing nucleoside triphosphate hydrolases"/>
    <property type="match status" value="1"/>
</dbReference>
<dbReference type="RefSeq" id="WP_152889223.1">
    <property type="nucleotide sequence ID" value="NZ_WHJC01000081.1"/>
</dbReference>
<evidence type="ECO:0000256" key="4">
    <source>
        <dbReference type="ARBA" id="ARBA00022840"/>
    </source>
</evidence>
<dbReference type="Proteomes" id="UP000430345">
    <property type="component" value="Unassembled WGS sequence"/>
</dbReference>
<dbReference type="GO" id="GO:0005524">
    <property type="term" value="F:ATP binding"/>
    <property type="evidence" value="ECO:0007669"/>
    <property type="project" value="UniProtKB-KW"/>
</dbReference>
<dbReference type="Pfam" id="PF00005">
    <property type="entry name" value="ABC_tran"/>
    <property type="match status" value="1"/>
</dbReference>
<keyword evidence="7" id="KW-1185">Reference proteome</keyword>
<keyword evidence="3" id="KW-0547">Nucleotide-binding</keyword>
<dbReference type="OrthoDB" id="9809205at2"/>
<proteinExistence type="inferred from homology"/>
<dbReference type="PROSITE" id="PS50893">
    <property type="entry name" value="ABC_TRANSPORTER_2"/>
    <property type="match status" value="1"/>
</dbReference>
<comment type="similarity">
    <text evidence="1">Belongs to the ABC transporter superfamily.</text>
</comment>
<feature type="domain" description="ABC transporter" evidence="5">
    <location>
        <begin position="5"/>
        <end position="233"/>
    </location>
</feature>
<evidence type="ECO:0000256" key="2">
    <source>
        <dbReference type="ARBA" id="ARBA00022448"/>
    </source>
</evidence>
<dbReference type="PROSITE" id="PS00211">
    <property type="entry name" value="ABC_TRANSPORTER_1"/>
    <property type="match status" value="1"/>
</dbReference>
<dbReference type="InterPro" id="IPR017871">
    <property type="entry name" value="ABC_transporter-like_CS"/>
</dbReference>
<dbReference type="PANTHER" id="PTHR43335">
    <property type="entry name" value="ABC TRANSPORTER, ATP-BINDING PROTEIN"/>
    <property type="match status" value="1"/>
</dbReference>
<keyword evidence="2" id="KW-0813">Transport</keyword>
<keyword evidence="4 6" id="KW-0067">ATP-binding</keyword>
<dbReference type="SMART" id="SM00382">
    <property type="entry name" value="AAA"/>
    <property type="match status" value="1"/>
</dbReference>
<dbReference type="InterPro" id="IPR003439">
    <property type="entry name" value="ABC_transporter-like_ATP-bd"/>
</dbReference>